<dbReference type="InterPro" id="IPR023214">
    <property type="entry name" value="HAD_sf"/>
</dbReference>
<evidence type="ECO:0000256" key="2">
    <source>
        <dbReference type="PIRSR" id="PIRSR610708-1"/>
    </source>
</evidence>
<accession>A0A4S2DIH4</accession>
<dbReference type="RefSeq" id="WP_136007930.1">
    <property type="nucleotide sequence ID" value="NZ_SRYR01000011.1"/>
</dbReference>
<dbReference type="Gene3D" id="3.40.50.1000">
    <property type="entry name" value="HAD superfamily/HAD-like"/>
    <property type="match status" value="1"/>
</dbReference>
<protein>
    <submittedName>
        <fullName evidence="3">5'-3'-deoxyribonucleotidase</fullName>
    </submittedName>
</protein>
<dbReference type="OrthoDB" id="278110at2"/>
<gene>
    <name evidence="3" type="ORF">E5347_14380</name>
</gene>
<dbReference type="InterPro" id="IPR036412">
    <property type="entry name" value="HAD-like_sf"/>
</dbReference>
<sequence length="178" mass="21050">MRIAIDMDEVIADFSEKDLRTFNKLFNKEVTQEEVGNGYVTQKYPEYEDAMVFIRNNADFFRDMKVMPDSKRVIERLAKKHEIFIVTAAMHFSNSIHGKIDWLKSNFPFIDQKHYVFCGDKSIINTDYLIDDSLENLRVFSGKGLLFSAYHNLDKDYDYIRVNNWLEVEAYFEEKGLI</sequence>
<dbReference type="PANTHER" id="PTHR16504:SF4">
    <property type="entry name" value="5'(3')-DEOXYRIBONUCLEOTIDASE"/>
    <property type="match status" value="1"/>
</dbReference>
<keyword evidence="4" id="KW-1185">Reference proteome</keyword>
<dbReference type="PANTHER" id="PTHR16504">
    <property type="entry name" value="5'(3')-DEOXYRIBONUCLEOTIDASE"/>
    <property type="match status" value="1"/>
</dbReference>
<dbReference type="GO" id="GO:0009223">
    <property type="term" value="P:pyrimidine deoxyribonucleotide catabolic process"/>
    <property type="evidence" value="ECO:0007669"/>
    <property type="project" value="TreeGrafter"/>
</dbReference>
<dbReference type="Gene3D" id="1.10.40.40">
    <property type="entry name" value="Deoxyribonucleotidase, domain 2"/>
    <property type="match status" value="1"/>
</dbReference>
<evidence type="ECO:0000313" key="3">
    <source>
        <dbReference type="EMBL" id="TGY40761.1"/>
    </source>
</evidence>
<evidence type="ECO:0000256" key="1">
    <source>
        <dbReference type="ARBA" id="ARBA00009589"/>
    </source>
</evidence>
<name>A0A4S2DIH4_9CLOT</name>
<feature type="active site" description="Proton donor" evidence="2">
    <location>
        <position position="8"/>
    </location>
</feature>
<feature type="active site" description="Nucleophile" evidence="2">
    <location>
        <position position="6"/>
    </location>
</feature>
<proteinExistence type="inferred from homology"/>
<dbReference type="Proteomes" id="UP000306888">
    <property type="component" value="Unassembled WGS sequence"/>
</dbReference>
<reference evidence="3 4" key="1">
    <citation type="submission" date="2019-04" db="EMBL/GenBank/DDBJ databases">
        <title>Microbes associate with the intestines of laboratory mice.</title>
        <authorList>
            <person name="Navarre W."/>
            <person name="Wong E."/>
            <person name="Huang K."/>
            <person name="Tropini C."/>
            <person name="Ng K."/>
            <person name="Yu B."/>
        </authorList>
    </citation>
    <scope>NUCLEOTIDE SEQUENCE [LARGE SCALE GENOMIC DNA]</scope>
    <source>
        <strain evidence="3 4">NM50_B9-20</strain>
    </source>
</reference>
<dbReference type="SFLD" id="SFLDS00003">
    <property type="entry name" value="Haloacid_Dehalogenase"/>
    <property type="match status" value="1"/>
</dbReference>
<dbReference type="Pfam" id="PF06941">
    <property type="entry name" value="NT5C"/>
    <property type="match status" value="1"/>
</dbReference>
<dbReference type="SFLD" id="SFLDG01126">
    <property type="entry name" value="C1.2:_Nucleotidase_Like"/>
    <property type="match status" value="1"/>
</dbReference>
<dbReference type="InterPro" id="IPR010708">
    <property type="entry name" value="5'(3')-deoxyribonucleotidase"/>
</dbReference>
<dbReference type="SFLD" id="SFLDG01146">
    <property type="entry name" value="C1.2.2"/>
    <property type="match status" value="1"/>
</dbReference>
<organism evidence="3 4">
    <name type="scientific">Clostridium sartagoforme</name>
    <dbReference type="NCBI Taxonomy" id="84031"/>
    <lineage>
        <taxon>Bacteria</taxon>
        <taxon>Bacillati</taxon>
        <taxon>Bacillota</taxon>
        <taxon>Clostridia</taxon>
        <taxon>Eubacteriales</taxon>
        <taxon>Clostridiaceae</taxon>
        <taxon>Clostridium</taxon>
    </lineage>
</organism>
<dbReference type="SUPFAM" id="SSF56784">
    <property type="entry name" value="HAD-like"/>
    <property type="match status" value="1"/>
</dbReference>
<dbReference type="EMBL" id="SRYR01000011">
    <property type="protein sequence ID" value="TGY40761.1"/>
    <property type="molecule type" value="Genomic_DNA"/>
</dbReference>
<comment type="similarity">
    <text evidence="1">Belongs to the 5'(3')-deoxyribonucleotidase family.</text>
</comment>
<comment type="caution">
    <text evidence="3">The sequence shown here is derived from an EMBL/GenBank/DDBJ whole genome shotgun (WGS) entry which is preliminary data.</text>
</comment>
<dbReference type="GO" id="GO:0008253">
    <property type="term" value="F:5'-nucleotidase activity"/>
    <property type="evidence" value="ECO:0007669"/>
    <property type="project" value="InterPro"/>
</dbReference>
<evidence type="ECO:0000313" key="4">
    <source>
        <dbReference type="Proteomes" id="UP000306888"/>
    </source>
</evidence>
<dbReference type="AlphaFoldDB" id="A0A4S2DIH4"/>